<dbReference type="RefSeq" id="WP_344527808.1">
    <property type="nucleotide sequence ID" value="NZ_BAAAPE010000007.1"/>
</dbReference>
<keyword evidence="3" id="KW-1185">Reference proteome</keyword>
<accession>A0ABN2VW43</accession>
<proteinExistence type="predicted"/>
<evidence type="ECO:0000313" key="3">
    <source>
        <dbReference type="Proteomes" id="UP001500016"/>
    </source>
</evidence>
<comment type="caution">
    <text evidence="2">The sequence shown here is derived from an EMBL/GenBank/DDBJ whole genome shotgun (WGS) entry which is preliminary data.</text>
</comment>
<gene>
    <name evidence="2" type="ORF">GCM10009801_28730</name>
</gene>
<evidence type="ECO:0000313" key="2">
    <source>
        <dbReference type="EMBL" id="GAA2074649.1"/>
    </source>
</evidence>
<dbReference type="Gene3D" id="3.40.50.1950">
    <property type="entry name" value="Flavin prenyltransferase-like"/>
    <property type="match status" value="1"/>
</dbReference>
<evidence type="ECO:0000259" key="1">
    <source>
        <dbReference type="Pfam" id="PF02441"/>
    </source>
</evidence>
<organism evidence="2 3">
    <name type="scientific">Streptomyces albiaxialis</name>
    <dbReference type="NCBI Taxonomy" id="329523"/>
    <lineage>
        <taxon>Bacteria</taxon>
        <taxon>Bacillati</taxon>
        <taxon>Actinomycetota</taxon>
        <taxon>Actinomycetes</taxon>
        <taxon>Kitasatosporales</taxon>
        <taxon>Streptomycetaceae</taxon>
        <taxon>Streptomyces</taxon>
    </lineage>
</organism>
<reference evidence="2 3" key="1">
    <citation type="journal article" date="2019" name="Int. J. Syst. Evol. Microbiol.">
        <title>The Global Catalogue of Microorganisms (GCM) 10K type strain sequencing project: providing services to taxonomists for standard genome sequencing and annotation.</title>
        <authorList>
            <consortium name="The Broad Institute Genomics Platform"/>
            <consortium name="The Broad Institute Genome Sequencing Center for Infectious Disease"/>
            <person name="Wu L."/>
            <person name="Ma J."/>
        </authorList>
    </citation>
    <scope>NUCLEOTIDE SEQUENCE [LARGE SCALE GENOMIC DNA]</scope>
    <source>
        <strain evidence="2 3">JCM 15478</strain>
    </source>
</reference>
<feature type="domain" description="Flavoprotein" evidence="1">
    <location>
        <begin position="16"/>
        <end position="122"/>
    </location>
</feature>
<dbReference type="Pfam" id="PF02441">
    <property type="entry name" value="Flavoprotein"/>
    <property type="match status" value="1"/>
</dbReference>
<name>A0ABN2VW43_9ACTN</name>
<dbReference type="EMBL" id="BAAAPE010000007">
    <property type="protein sequence ID" value="GAA2074649.1"/>
    <property type="molecule type" value="Genomic_DNA"/>
</dbReference>
<dbReference type="Proteomes" id="UP001500016">
    <property type="component" value="Unassembled WGS sequence"/>
</dbReference>
<sequence>MSSRVLYLFGCAAPPVLDLPSVVEQALADNWTVCVGLTPTAADWLGEGTRSALEARTGQPVRSAPRRPDEEWPWPEADATLIAPATLNSVNTFALGLTPHFVAAYVAEGIGKRWPMALMPCVNAAYATHPQFDRSVAALRIAGVRVLYGKGGFVPRPPGEFYRADYPWGLGLGAAGEAAGRDAAGRG</sequence>
<dbReference type="InterPro" id="IPR036551">
    <property type="entry name" value="Flavin_trans-like"/>
</dbReference>
<protein>
    <recommendedName>
        <fullName evidence="1">Flavoprotein domain-containing protein</fullName>
    </recommendedName>
</protein>
<dbReference type="InterPro" id="IPR003382">
    <property type="entry name" value="Flavoprotein"/>
</dbReference>
<dbReference type="SUPFAM" id="SSF52507">
    <property type="entry name" value="Homo-oligomeric flavin-containing Cys decarboxylases, HFCD"/>
    <property type="match status" value="1"/>
</dbReference>